<organism evidence="1 2">
    <name type="scientific">Petromyces alliaceus</name>
    <name type="common">Aspergillus alliaceus</name>
    <dbReference type="NCBI Taxonomy" id="209559"/>
    <lineage>
        <taxon>Eukaryota</taxon>
        <taxon>Fungi</taxon>
        <taxon>Dikarya</taxon>
        <taxon>Ascomycota</taxon>
        <taxon>Pezizomycotina</taxon>
        <taxon>Eurotiomycetes</taxon>
        <taxon>Eurotiomycetidae</taxon>
        <taxon>Eurotiales</taxon>
        <taxon>Aspergillaceae</taxon>
        <taxon>Aspergillus</taxon>
        <taxon>Aspergillus subgen. Circumdati</taxon>
    </lineage>
</organism>
<accession>A0A8H6E6Q5</accession>
<dbReference type="Proteomes" id="UP000541154">
    <property type="component" value="Unassembled WGS sequence"/>
</dbReference>
<evidence type="ECO:0000313" key="1">
    <source>
        <dbReference type="EMBL" id="KAF5860538.1"/>
    </source>
</evidence>
<reference evidence="1 2" key="1">
    <citation type="submission" date="2019-04" db="EMBL/GenBank/DDBJ databases">
        <title>Aspergillus burnettii sp. nov., novel species from soil in southeast Queensland.</title>
        <authorList>
            <person name="Gilchrist C.L.M."/>
            <person name="Pitt J.I."/>
            <person name="Lange L."/>
            <person name="Lacey H.J."/>
            <person name="Vuong D."/>
            <person name="Midgley D.J."/>
            <person name="Greenfield P."/>
            <person name="Bradbury M."/>
            <person name="Lacey E."/>
            <person name="Busk P.K."/>
            <person name="Pilgaard B."/>
            <person name="Chooi Y.H."/>
            <person name="Piggott A.M."/>
        </authorList>
    </citation>
    <scope>NUCLEOTIDE SEQUENCE [LARGE SCALE GENOMIC DNA]</scope>
    <source>
        <strain evidence="1 2">FRR 5400</strain>
    </source>
</reference>
<protein>
    <submittedName>
        <fullName evidence="1">Uncharacterized protein</fullName>
    </submittedName>
</protein>
<name>A0A8H6E6Q5_PETAA</name>
<proteinExistence type="predicted"/>
<dbReference type="AlphaFoldDB" id="A0A8H6E6Q5"/>
<evidence type="ECO:0000313" key="2">
    <source>
        <dbReference type="Proteomes" id="UP000541154"/>
    </source>
</evidence>
<sequence>MSAYSDMDNDRELNDWKGKAKGFARWMVIVARESSDARSSVKEWKGIRSCQLSGRVGHRFGILPTRQMAINQSLLSTGFPKDGARQRSIVRLRKGVTTNDGGQLDAIRNPDD</sequence>
<keyword evidence="2" id="KW-1185">Reference proteome</keyword>
<comment type="caution">
    <text evidence="1">The sequence shown here is derived from an EMBL/GenBank/DDBJ whole genome shotgun (WGS) entry which is preliminary data.</text>
</comment>
<dbReference type="EMBL" id="SPNV01000126">
    <property type="protein sequence ID" value="KAF5860538.1"/>
    <property type="molecule type" value="Genomic_DNA"/>
</dbReference>
<gene>
    <name evidence="1" type="ORF">ETB97_001381</name>
</gene>